<evidence type="ECO:0000313" key="5">
    <source>
        <dbReference type="Proteomes" id="UP000290289"/>
    </source>
</evidence>
<gene>
    <name evidence="4" type="ORF">DVH24_013649</name>
</gene>
<feature type="domain" description="AB hydrolase-1" evidence="3">
    <location>
        <begin position="451"/>
        <end position="714"/>
    </location>
</feature>
<dbReference type="PANTHER" id="PTHR45763:SF61">
    <property type="entry name" value="AB HYDROLASE-1 DOMAIN-CONTAINING PROTEIN"/>
    <property type="match status" value="1"/>
</dbReference>
<keyword evidence="5" id="KW-1185">Reference proteome</keyword>
<evidence type="ECO:0000256" key="1">
    <source>
        <dbReference type="SAM" id="SignalP"/>
    </source>
</evidence>
<feature type="domain" description="AB hydrolase-1" evidence="2">
    <location>
        <begin position="66"/>
        <end position="328"/>
    </location>
</feature>
<dbReference type="EMBL" id="RDQH01000333">
    <property type="protein sequence ID" value="RXH93073.1"/>
    <property type="molecule type" value="Genomic_DNA"/>
</dbReference>
<feature type="domain" description="AB hydrolase-1" evidence="3">
    <location>
        <begin position="784"/>
        <end position="1040"/>
    </location>
</feature>
<dbReference type="Proteomes" id="UP000290289">
    <property type="component" value="Chromosome 7"/>
</dbReference>
<comment type="caution">
    <text evidence="4">The sequence shown here is derived from an EMBL/GenBank/DDBJ whole genome shotgun (WGS) entry which is preliminary data.</text>
</comment>
<dbReference type="InterPro" id="IPR000073">
    <property type="entry name" value="AB_hydrolase_1"/>
</dbReference>
<dbReference type="PANTHER" id="PTHR45763">
    <property type="entry name" value="HYDROLASE, ALPHA/BETA FOLD FAMILY PROTEIN, EXPRESSED-RELATED"/>
    <property type="match status" value="1"/>
</dbReference>
<dbReference type="Pfam" id="PF12697">
    <property type="entry name" value="Abhydrolase_6"/>
    <property type="match status" value="2"/>
</dbReference>
<feature type="signal peptide" evidence="1">
    <location>
        <begin position="1"/>
        <end position="21"/>
    </location>
</feature>
<dbReference type="Pfam" id="PF00561">
    <property type="entry name" value="Abhydrolase_1"/>
    <property type="match status" value="1"/>
</dbReference>
<name>A0A498JGY7_MALDO</name>
<evidence type="ECO:0000259" key="2">
    <source>
        <dbReference type="Pfam" id="PF00561"/>
    </source>
</evidence>
<dbReference type="Gene3D" id="3.40.50.1820">
    <property type="entry name" value="alpha/beta hydrolase"/>
    <property type="match status" value="3"/>
</dbReference>
<dbReference type="SUPFAM" id="SSF53474">
    <property type="entry name" value="alpha/beta-Hydrolases"/>
    <property type="match status" value="3"/>
</dbReference>
<keyword evidence="1" id="KW-0732">Signal</keyword>
<protein>
    <recommendedName>
        <fullName evidence="2 3">AB hydrolase-1 domain-containing protein</fullName>
    </recommendedName>
</protein>
<feature type="chain" id="PRO_5019856950" description="AB hydrolase-1 domain-containing protein" evidence="1">
    <location>
        <begin position="22"/>
        <end position="1057"/>
    </location>
</feature>
<dbReference type="FunFam" id="3.40.50.1820:FF:000270">
    <property type="entry name" value="Alpha/beta-Hydrolases superfamily protein"/>
    <property type="match status" value="3"/>
</dbReference>
<sequence length="1057" mass="119568">MFKRITFILLVGLLAWAYQAARPPPPNICGSPGGPPVTAPRIRLRDGRYLAYKEHGVPKQVAKYKIIFVHPFFSSRHDPIIATAVSPEVIEDLGVYIVSFDRPGHGESDPDPKRTTKSLALDIEELGDQLELGSKFYVIGYSMGGQVIWKCLQYIPHRLAGAALIAPAINYWWPGLPANLSSYAYKKQAPQDQWALRAAHYIPWLTYWWNTQNFFPKHSVLSGKVENLLSRQDWETIRNAKVSGREKHKEHATQQGEAESIFRDIIVGFGSWEFDPTDLKNPFVNNEGSVHLWQGDEDKFVSVELQRYIAGKLPWIHYHELPGGGHLLPAADGMSEQRDTKHGSFSTTQKLKAAAHSAYFCHFLLHKQIIVTDGGAEVSYFIFSNMFKRITFILLVGLLAWAYQAARPPPPTICGSPGGPPITAPRIRLRDGRFLAYKEHGVPKPIAKYKIIFVHPFSSSRHDLIITISVSPEVIEDLGVYIVSFDRPGYGESDPDPKRTAKSLALDIEELGDQLELGSNFYVIGYSMGGQCIWKCLQYIPHRLAGAALIAPVINYWWPGLPANLSSYAYKKQPPQDQWALRAAHYIPWLTYWWNTQKFFPKSSVVSGKPENMFSRQDWEIIRNAKVSGREKHKAHVTQQGEAESIFRDMVVGFGSWEFDLMDLQNPFASNEGSVHLWQGDEDKLVPVELQRYIAEKLPWIHYHEVPGGGHLFPAADGMSERITCILLVGLLAWAYQATRPPPPNICGSPGGPPVTAPRIRLRDGRFLAYKEHGVPKQVAKYKIIFVHPFFSSRHDPIIATAVSPEVIEDLGVYIVSFDRPGYGESDPDPKRTTKSLALDIEELGDQLELGSKFYMIGYSMGGQVIWKCLQYIPHRLAGAALIAPVINYWWPGLPANLSSYAYKKQAPQDQWALRAAHYIPWLTYWWNTQKFFPKHRVMLSRQDWEAIKNAKVSGREKHKEHATQQGEAESIFRDMVVGFGSWEFDPMDLQNPFASNEGSVHLWQGDEDKLVPVELQRYIAEKLPWIHYHEVPGGGHLLPAPDGMSEVILRALLIKE</sequence>
<evidence type="ECO:0000313" key="4">
    <source>
        <dbReference type="EMBL" id="RXH93073.1"/>
    </source>
</evidence>
<dbReference type="InterPro" id="IPR029058">
    <property type="entry name" value="AB_hydrolase_fold"/>
</dbReference>
<organism evidence="4 5">
    <name type="scientific">Malus domestica</name>
    <name type="common">Apple</name>
    <name type="synonym">Pyrus malus</name>
    <dbReference type="NCBI Taxonomy" id="3750"/>
    <lineage>
        <taxon>Eukaryota</taxon>
        <taxon>Viridiplantae</taxon>
        <taxon>Streptophyta</taxon>
        <taxon>Embryophyta</taxon>
        <taxon>Tracheophyta</taxon>
        <taxon>Spermatophyta</taxon>
        <taxon>Magnoliopsida</taxon>
        <taxon>eudicotyledons</taxon>
        <taxon>Gunneridae</taxon>
        <taxon>Pentapetalae</taxon>
        <taxon>rosids</taxon>
        <taxon>fabids</taxon>
        <taxon>Rosales</taxon>
        <taxon>Rosaceae</taxon>
        <taxon>Amygdaloideae</taxon>
        <taxon>Maleae</taxon>
        <taxon>Malus</taxon>
    </lineage>
</organism>
<evidence type="ECO:0000259" key="3">
    <source>
        <dbReference type="Pfam" id="PF12697"/>
    </source>
</evidence>
<accession>A0A498JGY7</accession>
<dbReference type="STRING" id="3750.A0A498JGY7"/>
<dbReference type="AlphaFoldDB" id="A0A498JGY7"/>
<reference evidence="4 5" key="1">
    <citation type="submission" date="2018-10" db="EMBL/GenBank/DDBJ databases">
        <title>A high-quality apple genome assembly.</title>
        <authorList>
            <person name="Hu J."/>
        </authorList>
    </citation>
    <scope>NUCLEOTIDE SEQUENCE [LARGE SCALE GENOMIC DNA]</scope>
    <source>
        <strain evidence="5">cv. HFTH1</strain>
        <tissue evidence="4">Young leaf</tissue>
    </source>
</reference>
<proteinExistence type="predicted"/>